<feature type="compositionally biased region" description="Low complexity" evidence="1">
    <location>
        <begin position="14"/>
        <end position="25"/>
    </location>
</feature>
<feature type="compositionally biased region" description="Polar residues" evidence="1">
    <location>
        <begin position="1"/>
        <end position="13"/>
    </location>
</feature>
<accession>A0A819UZA3</accession>
<evidence type="ECO:0000313" key="3">
    <source>
        <dbReference type="Proteomes" id="UP000663868"/>
    </source>
</evidence>
<reference evidence="2" key="1">
    <citation type="submission" date="2021-02" db="EMBL/GenBank/DDBJ databases">
        <authorList>
            <person name="Nowell W R."/>
        </authorList>
    </citation>
    <scope>NUCLEOTIDE SEQUENCE</scope>
</reference>
<dbReference type="EMBL" id="CAJOBB010004628">
    <property type="protein sequence ID" value="CAF4096783.1"/>
    <property type="molecule type" value="Genomic_DNA"/>
</dbReference>
<evidence type="ECO:0000256" key="1">
    <source>
        <dbReference type="SAM" id="MobiDB-lite"/>
    </source>
</evidence>
<dbReference type="Proteomes" id="UP000663868">
    <property type="component" value="Unassembled WGS sequence"/>
</dbReference>
<protein>
    <submittedName>
        <fullName evidence="2">Uncharacterized protein</fullName>
    </submittedName>
</protein>
<feature type="region of interest" description="Disordered" evidence="1">
    <location>
        <begin position="1"/>
        <end position="48"/>
    </location>
</feature>
<proteinExistence type="predicted"/>
<gene>
    <name evidence="2" type="ORF">KXQ929_LOCUS34289</name>
</gene>
<evidence type="ECO:0000313" key="2">
    <source>
        <dbReference type="EMBL" id="CAF4096783.1"/>
    </source>
</evidence>
<dbReference type="AlphaFoldDB" id="A0A819UZA3"/>
<name>A0A819UZA3_9BILA</name>
<feature type="non-terminal residue" evidence="2">
    <location>
        <position position="48"/>
    </location>
</feature>
<organism evidence="2 3">
    <name type="scientific">Adineta steineri</name>
    <dbReference type="NCBI Taxonomy" id="433720"/>
    <lineage>
        <taxon>Eukaryota</taxon>
        <taxon>Metazoa</taxon>
        <taxon>Spiralia</taxon>
        <taxon>Gnathifera</taxon>
        <taxon>Rotifera</taxon>
        <taxon>Eurotatoria</taxon>
        <taxon>Bdelloidea</taxon>
        <taxon>Adinetida</taxon>
        <taxon>Adinetidae</taxon>
        <taxon>Adineta</taxon>
    </lineage>
</organism>
<sequence>MYLLSSSNVTNIDSSFSRSSSSTHRSTTHLKRNDTTSSKTPHDLKKRR</sequence>
<comment type="caution">
    <text evidence="2">The sequence shown here is derived from an EMBL/GenBank/DDBJ whole genome shotgun (WGS) entry which is preliminary data.</text>
</comment>